<protein>
    <submittedName>
        <fullName evidence="6">Micrococcal nuclease (Thermonuclease)-like protein</fullName>
    </submittedName>
</protein>
<dbReference type="GO" id="GO:0003676">
    <property type="term" value="F:nucleic acid binding"/>
    <property type="evidence" value="ECO:0007669"/>
    <property type="project" value="InterPro"/>
</dbReference>
<keyword evidence="6" id="KW-0614">Plasmid</keyword>
<dbReference type="Proteomes" id="UP000241854">
    <property type="component" value="Plasmid pICON"/>
</dbReference>
<dbReference type="GO" id="GO:0016787">
    <property type="term" value="F:hydrolase activity"/>
    <property type="evidence" value="ECO:0007669"/>
    <property type="project" value="UniProtKB-KW"/>
</dbReference>
<dbReference type="GO" id="GO:0004519">
    <property type="term" value="F:endonuclease activity"/>
    <property type="evidence" value="ECO:0007669"/>
    <property type="project" value="UniProtKB-KW"/>
</dbReference>
<dbReference type="RefSeq" id="WP_107917409.1">
    <property type="nucleotide sequence ID" value="NZ_CP021643.1"/>
</dbReference>
<organism evidence="6 7">
    <name type="scientific">Campylobacter concisus</name>
    <dbReference type="NCBI Taxonomy" id="199"/>
    <lineage>
        <taxon>Bacteria</taxon>
        <taxon>Pseudomonadati</taxon>
        <taxon>Campylobacterota</taxon>
        <taxon>Epsilonproteobacteria</taxon>
        <taxon>Campylobacterales</taxon>
        <taxon>Campylobacteraceae</taxon>
        <taxon>Campylobacter</taxon>
    </lineage>
</organism>
<evidence type="ECO:0000256" key="1">
    <source>
        <dbReference type="ARBA" id="ARBA00022722"/>
    </source>
</evidence>
<keyword evidence="4" id="KW-0732">Signal</keyword>
<dbReference type="InterPro" id="IPR016071">
    <property type="entry name" value="Staphylococal_nuclease_OB-fold"/>
</dbReference>
<dbReference type="PROSITE" id="PS01284">
    <property type="entry name" value="TNASE_2"/>
    <property type="match status" value="1"/>
</dbReference>
<dbReference type="EMBL" id="CP021643">
    <property type="protein sequence ID" value="AVX45108.1"/>
    <property type="molecule type" value="Genomic_DNA"/>
</dbReference>
<keyword evidence="1" id="KW-0540">Nuclease</keyword>
<geneLocation type="plasmid" evidence="7">
    <name>picon</name>
</geneLocation>
<evidence type="ECO:0000313" key="7">
    <source>
        <dbReference type="Proteomes" id="UP000241854"/>
    </source>
</evidence>
<accession>A0A2R4P351</accession>
<dbReference type="PANTHER" id="PTHR12302:SF3">
    <property type="entry name" value="SERINE_THREONINE-PROTEIN KINASE 31"/>
    <property type="match status" value="1"/>
</dbReference>
<dbReference type="PROSITE" id="PS01123">
    <property type="entry name" value="TNASE_1"/>
    <property type="match status" value="1"/>
</dbReference>
<keyword evidence="2" id="KW-0255">Endonuclease</keyword>
<keyword evidence="3" id="KW-0378">Hydrolase</keyword>
<dbReference type="Pfam" id="PF00565">
    <property type="entry name" value="SNase"/>
    <property type="match status" value="1"/>
</dbReference>
<evidence type="ECO:0000256" key="4">
    <source>
        <dbReference type="SAM" id="SignalP"/>
    </source>
</evidence>
<proteinExistence type="predicted"/>
<dbReference type="SUPFAM" id="SSF50199">
    <property type="entry name" value="Staphylococcal nuclease"/>
    <property type="match status" value="1"/>
</dbReference>
<reference evidence="6 7" key="1">
    <citation type="journal article" date="2018" name="Emerg. Microbes Infect.">
        <title>Genomic analysis of oral Campylobacter concisus strains identified a potential bacterial molecular marker associated with active Crohn's disease.</title>
        <authorList>
            <person name="Liu F."/>
            <person name="Ma R."/>
            <person name="Tay C.Y.A."/>
            <person name="Octavia S."/>
            <person name="Lan R."/>
            <person name="Chung H.K.L."/>
            <person name="Riordan S.M."/>
            <person name="Grimm M.C."/>
            <person name="Leong R.W."/>
            <person name="Tanaka M.M."/>
            <person name="Connor S."/>
            <person name="Zhang L."/>
        </authorList>
    </citation>
    <scope>NUCLEOTIDE SEQUENCE [LARGE SCALE GENOMIC DNA]</scope>
    <source>
        <strain evidence="6 7">P2CDO4</strain>
        <plasmid evidence="6">pICON</plasmid>
    </source>
</reference>
<name>A0A2R4P351_9BACT</name>
<evidence type="ECO:0000259" key="5">
    <source>
        <dbReference type="PROSITE" id="PS50830"/>
    </source>
</evidence>
<feature type="domain" description="TNase-like" evidence="5">
    <location>
        <begin position="21"/>
        <end position="142"/>
    </location>
</feature>
<sequence length="157" mass="17829">MNTKFLLSSLMLFSALWLHAEEISGKVIKVADGDTLTILTSSKEQVRIRLASIDAPEKSQDFGNVSKKSLNSMCYGTNANVVVQDTDRYGRKVGVVYCNGIEVNLEQVERGLAWVYIKYAKEQKYFDAESRAKNKKIGIWSMNNLTPAWEFRKSHQE</sequence>
<dbReference type="SMART" id="SM00318">
    <property type="entry name" value="SNc"/>
    <property type="match status" value="1"/>
</dbReference>
<feature type="signal peptide" evidence="4">
    <location>
        <begin position="1"/>
        <end position="20"/>
    </location>
</feature>
<gene>
    <name evidence="6" type="ORF">CCS77_2102</name>
</gene>
<dbReference type="InterPro" id="IPR002071">
    <property type="entry name" value="Thermonucl_AS"/>
</dbReference>
<dbReference type="InterPro" id="IPR035437">
    <property type="entry name" value="SNase_OB-fold_sf"/>
</dbReference>
<dbReference type="AlphaFoldDB" id="A0A2R4P351"/>
<feature type="chain" id="PRO_5015317603" evidence="4">
    <location>
        <begin position="21"/>
        <end position="157"/>
    </location>
</feature>
<dbReference type="Gene3D" id="2.40.50.90">
    <property type="match status" value="1"/>
</dbReference>
<dbReference type="PANTHER" id="PTHR12302">
    <property type="entry name" value="EBNA2 BINDING PROTEIN P100"/>
    <property type="match status" value="1"/>
</dbReference>
<evidence type="ECO:0000256" key="3">
    <source>
        <dbReference type="ARBA" id="ARBA00022801"/>
    </source>
</evidence>
<evidence type="ECO:0000256" key="2">
    <source>
        <dbReference type="ARBA" id="ARBA00022759"/>
    </source>
</evidence>
<dbReference type="PROSITE" id="PS50830">
    <property type="entry name" value="TNASE_3"/>
    <property type="match status" value="1"/>
</dbReference>
<evidence type="ECO:0000313" key="6">
    <source>
        <dbReference type="EMBL" id="AVX45108.1"/>
    </source>
</evidence>